<dbReference type="Pfam" id="PF04402">
    <property type="entry name" value="SIMPL"/>
    <property type="match status" value="1"/>
</dbReference>
<sequence>MKKFLYLFSFVILTFSAMAQNNTITPQVNVNGEGSIKIKPDYAIITMGAEIKDADSVKAKKQNDEIIAKMIQVIKKSSVDEKDYQTQRVNLYKSRDYQEKKDYFVASQTITITLRNLDNYESLMADLITAGANNIQGVEFKSTQTEKFASEIRAKAVLDAKKKAEDYAKALNQNIGKALIISDQSSVNIPRVYAMKTAAFSADAAAQEQTLAVGEIEISTNVNVVFELK</sequence>
<protein>
    <recommendedName>
        <fullName evidence="4">DUF541 domain-containing protein</fullName>
    </recommendedName>
</protein>
<dbReference type="InterPro" id="IPR007497">
    <property type="entry name" value="SIMPL/DUF541"/>
</dbReference>
<keyword evidence="3" id="KW-1185">Reference proteome</keyword>
<organism evidence="2 3">
    <name type="scientific">Paenimyroides marinum</name>
    <dbReference type="NCBI Taxonomy" id="1159016"/>
    <lineage>
        <taxon>Bacteria</taxon>
        <taxon>Pseudomonadati</taxon>
        <taxon>Bacteroidota</taxon>
        <taxon>Flavobacteriia</taxon>
        <taxon>Flavobacteriales</taxon>
        <taxon>Flavobacteriaceae</taxon>
        <taxon>Paenimyroides</taxon>
    </lineage>
</organism>
<dbReference type="Gene3D" id="3.30.70.2970">
    <property type="entry name" value="Protein of unknown function (DUF541), domain 2"/>
    <property type="match status" value="1"/>
</dbReference>
<dbReference type="OrthoDB" id="6021921at2"/>
<evidence type="ECO:0000313" key="2">
    <source>
        <dbReference type="EMBL" id="SEH66135.1"/>
    </source>
</evidence>
<dbReference type="PANTHER" id="PTHR34387:SF1">
    <property type="entry name" value="PERIPLASMIC IMMUNOGENIC PROTEIN"/>
    <property type="match status" value="1"/>
</dbReference>
<feature type="chain" id="PRO_5011581992" description="DUF541 domain-containing protein" evidence="1">
    <location>
        <begin position="20"/>
        <end position="229"/>
    </location>
</feature>
<dbReference type="EMBL" id="FNXE01000006">
    <property type="protein sequence ID" value="SEH66135.1"/>
    <property type="molecule type" value="Genomic_DNA"/>
</dbReference>
<dbReference type="Gene3D" id="3.30.110.170">
    <property type="entry name" value="Protein of unknown function (DUF541), domain 1"/>
    <property type="match status" value="1"/>
</dbReference>
<accession>A0A1H6K1F1</accession>
<keyword evidence="1" id="KW-0732">Signal</keyword>
<dbReference type="RefSeq" id="WP_091096472.1">
    <property type="nucleotide sequence ID" value="NZ_FNXE01000006.1"/>
</dbReference>
<gene>
    <name evidence="2" type="ORF">SAMN02927937_00751</name>
</gene>
<proteinExistence type="predicted"/>
<evidence type="ECO:0000256" key="1">
    <source>
        <dbReference type="SAM" id="SignalP"/>
    </source>
</evidence>
<name>A0A1H6K1F1_9FLAO</name>
<dbReference type="PANTHER" id="PTHR34387">
    <property type="entry name" value="SLR1258 PROTEIN"/>
    <property type="match status" value="1"/>
</dbReference>
<dbReference type="InterPro" id="IPR052022">
    <property type="entry name" value="26kDa_periplasmic_antigen"/>
</dbReference>
<reference evidence="2 3" key="1">
    <citation type="submission" date="2016-10" db="EMBL/GenBank/DDBJ databases">
        <authorList>
            <person name="de Groot N.N."/>
        </authorList>
    </citation>
    <scope>NUCLEOTIDE SEQUENCE [LARGE SCALE GENOMIC DNA]</scope>
    <source>
        <strain evidence="2 3">CGMCC 1.10825</strain>
    </source>
</reference>
<evidence type="ECO:0008006" key="4">
    <source>
        <dbReference type="Google" id="ProtNLM"/>
    </source>
</evidence>
<feature type="signal peptide" evidence="1">
    <location>
        <begin position="1"/>
        <end position="19"/>
    </location>
</feature>
<evidence type="ECO:0000313" key="3">
    <source>
        <dbReference type="Proteomes" id="UP000199634"/>
    </source>
</evidence>
<dbReference type="GO" id="GO:0006974">
    <property type="term" value="P:DNA damage response"/>
    <property type="evidence" value="ECO:0007669"/>
    <property type="project" value="TreeGrafter"/>
</dbReference>
<dbReference type="Proteomes" id="UP000199634">
    <property type="component" value="Unassembled WGS sequence"/>
</dbReference>
<dbReference type="AlphaFoldDB" id="A0A1H6K1F1"/>
<dbReference type="STRING" id="1159016.SAMN02927937_00751"/>